<comment type="caution">
    <text evidence="1">The sequence shown here is derived from an EMBL/GenBank/DDBJ whole genome shotgun (WGS) entry which is preliminary data.</text>
</comment>
<gene>
    <name evidence="1" type="ORF">CTEN210_02248</name>
</gene>
<protein>
    <submittedName>
        <fullName evidence="1">Uncharacterized protein</fullName>
    </submittedName>
</protein>
<name>A0AAD3CHK8_9STRA</name>
<evidence type="ECO:0000313" key="1">
    <source>
        <dbReference type="EMBL" id="GFH45774.1"/>
    </source>
</evidence>
<dbReference type="Gene3D" id="1.25.40.20">
    <property type="entry name" value="Ankyrin repeat-containing domain"/>
    <property type="match status" value="1"/>
</dbReference>
<keyword evidence="2" id="KW-1185">Reference proteome</keyword>
<dbReference type="InterPro" id="IPR002110">
    <property type="entry name" value="Ankyrin_rpt"/>
</dbReference>
<dbReference type="Pfam" id="PF12796">
    <property type="entry name" value="Ank_2"/>
    <property type="match status" value="1"/>
</dbReference>
<dbReference type="SMART" id="SM00248">
    <property type="entry name" value="ANK"/>
    <property type="match status" value="2"/>
</dbReference>
<evidence type="ECO:0000313" key="2">
    <source>
        <dbReference type="Proteomes" id="UP001054902"/>
    </source>
</evidence>
<dbReference type="AlphaFoldDB" id="A0AAD3CHK8"/>
<reference evidence="1 2" key="1">
    <citation type="journal article" date="2021" name="Sci. Rep.">
        <title>The genome of the diatom Chaetoceros tenuissimus carries an ancient integrated fragment of an extant virus.</title>
        <authorList>
            <person name="Hongo Y."/>
            <person name="Kimura K."/>
            <person name="Takaki Y."/>
            <person name="Yoshida Y."/>
            <person name="Baba S."/>
            <person name="Kobayashi G."/>
            <person name="Nagasaki K."/>
            <person name="Hano T."/>
            <person name="Tomaru Y."/>
        </authorList>
    </citation>
    <scope>NUCLEOTIDE SEQUENCE [LARGE SCALE GENOMIC DNA]</scope>
    <source>
        <strain evidence="1 2">NIES-3715</strain>
    </source>
</reference>
<organism evidence="1 2">
    <name type="scientific">Chaetoceros tenuissimus</name>
    <dbReference type="NCBI Taxonomy" id="426638"/>
    <lineage>
        <taxon>Eukaryota</taxon>
        <taxon>Sar</taxon>
        <taxon>Stramenopiles</taxon>
        <taxon>Ochrophyta</taxon>
        <taxon>Bacillariophyta</taxon>
        <taxon>Coscinodiscophyceae</taxon>
        <taxon>Chaetocerotophycidae</taxon>
        <taxon>Chaetocerotales</taxon>
        <taxon>Chaetocerotaceae</taxon>
        <taxon>Chaetoceros</taxon>
    </lineage>
</organism>
<sequence>MIHIAGRDIVFEKDYESQTPLHDACASDRASIDTINLLIDIGGKKLLLMQDRHGWTALHSACRWIDNTEVIKLLIRRGGRELAKIQDKDGIVAKEIDDFVRWNHIIEYTLIISDYMDLASKNKLDQDDVILVETILSSNPTVKDLNLIINTDGVPSNHKEMFQRYRDQKLKHDIFLYSMEWVLKSTKVSKEQRQLYSDYREKLRDESAEYKSKRRRLLSSC</sequence>
<dbReference type="EMBL" id="BLLK01000022">
    <property type="protein sequence ID" value="GFH45774.1"/>
    <property type="molecule type" value="Genomic_DNA"/>
</dbReference>
<dbReference type="Proteomes" id="UP001054902">
    <property type="component" value="Unassembled WGS sequence"/>
</dbReference>
<accession>A0AAD3CHK8</accession>
<dbReference type="InterPro" id="IPR036770">
    <property type="entry name" value="Ankyrin_rpt-contain_sf"/>
</dbReference>
<dbReference type="SUPFAM" id="SSF48403">
    <property type="entry name" value="Ankyrin repeat"/>
    <property type="match status" value="1"/>
</dbReference>
<proteinExistence type="predicted"/>